<accession>A0AAN7A1G0</accession>
<proteinExistence type="predicted"/>
<organism evidence="2 3">
    <name type="scientific">Triangularia setosa</name>
    <dbReference type="NCBI Taxonomy" id="2587417"/>
    <lineage>
        <taxon>Eukaryota</taxon>
        <taxon>Fungi</taxon>
        <taxon>Dikarya</taxon>
        <taxon>Ascomycota</taxon>
        <taxon>Pezizomycotina</taxon>
        <taxon>Sordariomycetes</taxon>
        <taxon>Sordariomycetidae</taxon>
        <taxon>Sordariales</taxon>
        <taxon>Podosporaceae</taxon>
        <taxon>Triangularia</taxon>
    </lineage>
</organism>
<evidence type="ECO:0000313" key="2">
    <source>
        <dbReference type="EMBL" id="KAK4171786.1"/>
    </source>
</evidence>
<evidence type="ECO:0000313" key="3">
    <source>
        <dbReference type="Proteomes" id="UP001302321"/>
    </source>
</evidence>
<comment type="caution">
    <text evidence="2">The sequence shown here is derived from an EMBL/GenBank/DDBJ whole genome shotgun (WGS) entry which is preliminary data.</text>
</comment>
<feature type="region of interest" description="Disordered" evidence="1">
    <location>
        <begin position="1"/>
        <end position="42"/>
    </location>
</feature>
<feature type="region of interest" description="Disordered" evidence="1">
    <location>
        <begin position="166"/>
        <end position="195"/>
    </location>
</feature>
<keyword evidence="3" id="KW-1185">Reference proteome</keyword>
<reference evidence="2" key="2">
    <citation type="submission" date="2023-05" db="EMBL/GenBank/DDBJ databases">
        <authorList>
            <consortium name="Lawrence Berkeley National Laboratory"/>
            <person name="Steindorff A."/>
            <person name="Hensen N."/>
            <person name="Bonometti L."/>
            <person name="Westerberg I."/>
            <person name="Brannstrom I.O."/>
            <person name="Guillou S."/>
            <person name="Cros-Aarteil S."/>
            <person name="Calhoun S."/>
            <person name="Haridas S."/>
            <person name="Kuo A."/>
            <person name="Mondo S."/>
            <person name="Pangilinan J."/>
            <person name="Riley R."/>
            <person name="Labutti K."/>
            <person name="Andreopoulos B."/>
            <person name="Lipzen A."/>
            <person name="Chen C."/>
            <person name="Yanf M."/>
            <person name="Daum C."/>
            <person name="Ng V."/>
            <person name="Clum A."/>
            <person name="Ohm R."/>
            <person name="Martin F."/>
            <person name="Silar P."/>
            <person name="Natvig D."/>
            <person name="Lalanne C."/>
            <person name="Gautier V."/>
            <person name="Ament-Velasquez S.L."/>
            <person name="Kruys A."/>
            <person name="Hutchinson M.I."/>
            <person name="Powell A.J."/>
            <person name="Barry K."/>
            <person name="Miller A.N."/>
            <person name="Grigoriev I.V."/>
            <person name="Debuchy R."/>
            <person name="Gladieux P."/>
            <person name="Thoren M.H."/>
            <person name="Johannesson H."/>
        </authorList>
    </citation>
    <scope>NUCLEOTIDE SEQUENCE</scope>
    <source>
        <strain evidence="2">CBS 892.96</strain>
    </source>
</reference>
<gene>
    <name evidence="2" type="ORF">QBC36DRAFT_87788</name>
</gene>
<protein>
    <submittedName>
        <fullName evidence="2">Uncharacterized protein</fullName>
    </submittedName>
</protein>
<dbReference type="Proteomes" id="UP001302321">
    <property type="component" value="Unassembled WGS sequence"/>
</dbReference>
<feature type="compositionally biased region" description="Low complexity" evidence="1">
    <location>
        <begin position="8"/>
        <end position="17"/>
    </location>
</feature>
<sequence length="354" mass="41416">MGLRFHSSDSCLPTSSSPVVGAGGGIEDSTSDLDSPSEAYLSSTRSFPQRANIDINHNPKAKHSQHPFKWSTCRRKAHEHWLWSGNYYWSHHDPSKQAPFRIRPHQVRTIVHSKAIGPKQARVKPFVRTWTKRNLVKSRKQDLKQSWKELTESGVKVYRDREEAQLPFERERERERSESRQQRRRPPSLERQDAFWDKETCKRRREVRRRGGLSREMGEEDNVDDKIRVIGYGRAMYEKQIYEATARGEIAWSQMAQDSEAGELDLEALYERELTRLYQNRLRTDLRRFVATRSLERATCKQQERTGQQIAWNMNLEFSASVEELMALLSSHNGISTIQTCTCRKLCPERQLPD</sequence>
<dbReference type="EMBL" id="MU866506">
    <property type="protein sequence ID" value="KAK4171786.1"/>
    <property type="molecule type" value="Genomic_DNA"/>
</dbReference>
<evidence type="ECO:0000256" key="1">
    <source>
        <dbReference type="SAM" id="MobiDB-lite"/>
    </source>
</evidence>
<reference evidence="2" key="1">
    <citation type="journal article" date="2023" name="Mol. Phylogenet. Evol.">
        <title>Genome-scale phylogeny and comparative genomics of the fungal order Sordariales.</title>
        <authorList>
            <person name="Hensen N."/>
            <person name="Bonometti L."/>
            <person name="Westerberg I."/>
            <person name="Brannstrom I.O."/>
            <person name="Guillou S."/>
            <person name="Cros-Aarteil S."/>
            <person name="Calhoun S."/>
            <person name="Haridas S."/>
            <person name="Kuo A."/>
            <person name="Mondo S."/>
            <person name="Pangilinan J."/>
            <person name="Riley R."/>
            <person name="LaButti K."/>
            <person name="Andreopoulos B."/>
            <person name="Lipzen A."/>
            <person name="Chen C."/>
            <person name="Yan M."/>
            <person name="Daum C."/>
            <person name="Ng V."/>
            <person name="Clum A."/>
            <person name="Steindorff A."/>
            <person name="Ohm R.A."/>
            <person name="Martin F."/>
            <person name="Silar P."/>
            <person name="Natvig D.O."/>
            <person name="Lalanne C."/>
            <person name="Gautier V."/>
            <person name="Ament-Velasquez S.L."/>
            <person name="Kruys A."/>
            <person name="Hutchinson M.I."/>
            <person name="Powell A.J."/>
            <person name="Barry K."/>
            <person name="Miller A.N."/>
            <person name="Grigoriev I.V."/>
            <person name="Debuchy R."/>
            <person name="Gladieux P."/>
            <person name="Hiltunen Thoren M."/>
            <person name="Johannesson H."/>
        </authorList>
    </citation>
    <scope>NUCLEOTIDE SEQUENCE</scope>
    <source>
        <strain evidence="2">CBS 892.96</strain>
    </source>
</reference>
<name>A0AAN7A1G0_9PEZI</name>
<dbReference type="AlphaFoldDB" id="A0AAN7A1G0"/>